<feature type="chain" id="PRO_5004907448" description="Outer membrane protein transport protein" evidence="1">
    <location>
        <begin position="25"/>
        <end position="412"/>
    </location>
</feature>
<sequence>MKQRILHAISIICILLLLAISSNAQNGASSAYTTFGVGRIESASTIKYQGMGGVGVALPTYYSINTLNPASLGSVEGEQMLIDLGIRSSFTTYEHNTESGNGLSGGLNNISLAFRSGKRLVTSFNIVQYSSIGYNVASSDYIEGTSTQIAKNYEGNGGLNKVAMSNALVLGKNLSLGLELSYIFGKLIKQENYASSIIGGELNVQYSDFLQQVCLQAGFQYKIPVGQSNLFVGAVYSPEIDFKTSREVETSSSSGAGIYEDLDREPYNIPMGYGAGLGWIDEHGIKIGFDYKFQNWAGVDYTNNLSEYKDSHRFSGGVEYQSRKSRRVNPFTWRLGGYYEDSYLEVKGKSLLDRGITAGIGVPMRSPHSYLNISINYGQRGTASNSLITENYYGMSVSMSILEAWFRKRKFD</sequence>
<evidence type="ECO:0000313" key="2">
    <source>
        <dbReference type="EMBL" id="GAF04264.1"/>
    </source>
</evidence>
<dbReference type="AlphaFoldDB" id="W7YPG7"/>
<dbReference type="RefSeq" id="WP_027471135.1">
    <property type="nucleotide sequence ID" value="NZ_BAMD01000041.1"/>
</dbReference>
<gene>
    <name evidence="2" type="ORF">JCM21142_72961</name>
</gene>
<evidence type="ECO:0000256" key="1">
    <source>
        <dbReference type="SAM" id="SignalP"/>
    </source>
</evidence>
<accession>W7YPG7</accession>
<dbReference type="SUPFAM" id="SSF56935">
    <property type="entry name" value="Porins"/>
    <property type="match status" value="1"/>
</dbReference>
<keyword evidence="3" id="KW-1185">Reference proteome</keyword>
<dbReference type="Proteomes" id="UP000019402">
    <property type="component" value="Unassembled WGS sequence"/>
</dbReference>
<dbReference type="eggNOG" id="COG2067">
    <property type="taxonomic scope" value="Bacteria"/>
</dbReference>
<name>W7YPG7_9BACT</name>
<reference evidence="2 3" key="1">
    <citation type="journal article" date="2014" name="Genome Announc.">
        <title>Draft Genome Sequence of Cytophaga fermentans JCM 21142T, a Facultative Anaerobe Isolated from Marine Mud.</title>
        <authorList>
            <person name="Starns D."/>
            <person name="Oshima K."/>
            <person name="Suda W."/>
            <person name="Iino T."/>
            <person name="Yuki M."/>
            <person name="Inoue J."/>
            <person name="Kitamura K."/>
            <person name="Iida T."/>
            <person name="Darby A."/>
            <person name="Hattori M."/>
            <person name="Ohkuma M."/>
        </authorList>
    </citation>
    <scope>NUCLEOTIDE SEQUENCE [LARGE SCALE GENOMIC DNA]</scope>
    <source>
        <strain evidence="2 3">JCM 21142</strain>
    </source>
</reference>
<comment type="caution">
    <text evidence="2">The sequence shown here is derived from an EMBL/GenBank/DDBJ whole genome shotgun (WGS) entry which is preliminary data.</text>
</comment>
<keyword evidence="1" id="KW-0732">Signal</keyword>
<feature type="signal peptide" evidence="1">
    <location>
        <begin position="1"/>
        <end position="24"/>
    </location>
</feature>
<evidence type="ECO:0000313" key="3">
    <source>
        <dbReference type="Proteomes" id="UP000019402"/>
    </source>
</evidence>
<proteinExistence type="predicted"/>
<dbReference type="EMBL" id="BAMD01000041">
    <property type="protein sequence ID" value="GAF04264.1"/>
    <property type="molecule type" value="Genomic_DNA"/>
</dbReference>
<protein>
    <recommendedName>
        <fullName evidence="4">Outer membrane protein transport protein</fullName>
    </recommendedName>
</protein>
<evidence type="ECO:0008006" key="4">
    <source>
        <dbReference type="Google" id="ProtNLM"/>
    </source>
</evidence>
<dbReference type="Gene3D" id="2.40.160.60">
    <property type="entry name" value="Outer membrane protein transport protein (OMPP1/FadL/TodX)"/>
    <property type="match status" value="1"/>
</dbReference>
<dbReference type="OrthoDB" id="1491239at2"/>
<organism evidence="2 3">
    <name type="scientific">Saccharicrinis fermentans DSM 9555 = JCM 21142</name>
    <dbReference type="NCBI Taxonomy" id="869213"/>
    <lineage>
        <taxon>Bacteria</taxon>
        <taxon>Pseudomonadati</taxon>
        <taxon>Bacteroidota</taxon>
        <taxon>Bacteroidia</taxon>
        <taxon>Marinilabiliales</taxon>
        <taxon>Marinilabiliaceae</taxon>
        <taxon>Saccharicrinis</taxon>
    </lineage>
</organism>
<dbReference type="STRING" id="869213.GCA_000517085_01267"/>